<evidence type="ECO:0000313" key="3">
    <source>
        <dbReference type="Proteomes" id="UP001066276"/>
    </source>
</evidence>
<feature type="region of interest" description="Disordered" evidence="1">
    <location>
        <begin position="15"/>
        <end position="67"/>
    </location>
</feature>
<dbReference type="AlphaFoldDB" id="A0AAV7WQ76"/>
<organism evidence="2 3">
    <name type="scientific">Pleurodeles waltl</name>
    <name type="common">Iberian ribbed newt</name>
    <dbReference type="NCBI Taxonomy" id="8319"/>
    <lineage>
        <taxon>Eukaryota</taxon>
        <taxon>Metazoa</taxon>
        <taxon>Chordata</taxon>
        <taxon>Craniata</taxon>
        <taxon>Vertebrata</taxon>
        <taxon>Euteleostomi</taxon>
        <taxon>Amphibia</taxon>
        <taxon>Batrachia</taxon>
        <taxon>Caudata</taxon>
        <taxon>Salamandroidea</taxon>
        <taxon>Salamandridae</taxon>
        <taxon>Pleurodelinae</taxon>
        <taxon>Pleurodeles</taxon>
    </lineage>
</organism>
<accession>A0AAV7WQ76</accession>
<protein>
    <submittedName>
        <fullName evidence="2">Uncharacterized protein</fullName>
    </submittedName>
</protein>
<reference evidence="2" key="1">
    <citation type="journal article" date="2022" name="bioRxiv">
        <title>Sequencing and chromosome-scale assembly of the giantPleurodeles waltlgenome.</title>
        <authorList>
            <person name="Brown T."/>
            <person name="Elewa A."/>
            <person name="Iarovenko S."/>
            <person name="Subramanian E."/>
            <person name="Araus A.J."/>
            <person name="Petzold A."/>
            <person name="Susuki M."/>
            <person name="Suzuki K.-i.T."/>
            <person name="Hayashi T."/>
            <person name="Toyoda A."/>
            <person name="Oliveira C."/>
            <person name="Osipova E."/>
            <person name="Leigh N.D."/>
            <person name="Simon A."/>
            <person name="Yun M.H."/>
        </authorList>
    </citation>
    <scope>NUCLEOTIDE SEQUENCE</scope>
    <source>
        <strain evidence="2">20211129_DDA</strain>
        <tissue evidence="2">Liver</tissue>
    </source>
</reference>
<evidence type="ECO:0000256" key="1">
    <source>
        <dbReference type="SAM" id="MobiDB-lite"/>
    </source>
</evidence>
<keyword evidence="3" id="KW-1185">Reference proteome</keyword>
<name>A0AAV7WQ76_PLEWA</name>
<gene>
    <name evidence="2" type="ORF">NDU88_001954</name>
</gene>
<proteinExistence type="predicted"/>
<dbReference type="EMBL" id="JANPWB010000001">
    <property type="protein sequence ID" value="KAJ1214335.1"/>
    <property type="molecule type" value="Genomic_DNA"/>
</dbReference>
<dbReference type="Proteomes" id="UP001066276">
    <property type="component" value="Chromosome 1_1"/>
</dbReference>
<comment type="caution">
    <text evidence="2">The sequence shown here is derived from an EMBL/GenBank/DDBJ whole genome shotgun (WGS) entry which is preliminary data.</text>
</comment>
<evidence type="ECO:0000313" key="2">
    <source>
        <dbReference type="EMBL" id="KAJ1214335.1"/>
    </source>
</evidence>
<sequence length="67" mass="6903">MNANGESCRIMIAAGGDSAHRHGQRPPEEGTLACHRQGGADPAGLQTAEHPLQEEMGGPAMLGAKNL</sequence>